<feature type="non-terminal residue" evidence="1">
    <location>
        <position position="1"/>
    </location>
</feature>
<protein>
    <submittedName>
        <fullName evidence="1">Uncharacterized protein</fullName>
    </submittedName>
</protein>
<accession>A0A0K2TAS9</accession>
<evidence type="ECO:0000313" key="1">
    <source>
        <dbReference type="EMBL" id="CDW22571.1"/>
    </source>
</evidence>
<sequence>IHGSCIDNEAVIFKNPLAEKKVITSLTTLYNYRSHGFVLLFFFSKVKFNKFNLFSFSFFNLIQ</sequence>
<dbReference type="AlphaFoldDB" id="A0A0K2TAS9"/>
<feature type="non-terminal residue" evidence="1">
    <location>
        <position position="63"/>
    </location>
</feature>
<name>A0A0K2TAS9_LEPSM</name>
<proteinExistence type="predicted"/>
<dbReference type="EMBL" id="HACA01005210">
    <property type="protein sequence ID" value="CDW22571.1"/>
    <property type="molecule type" value="Transcribed_RNA"/>
</dbReference>
<reference evidence="1" key="1">
    <citation type="submission" date="2014-05" db="EMBL/GenBank/DDBJ databases">
        <authorList>
            <person name="Chronopoulou M."/>
        </authorList>
    </citation>
    <scope>NUCLEOTIDE SEQUENCE</scope>
    <source>
        <tissue evidence="1">Whole organism</tissue>
    </source>
</reference>
<organism evidence="1">
    <name type="scientific">Lepeophtheirus salmonis</name>
    <name type="common">Salmon louse</name>
    <name type="synonym">Caligus salmonis</name>
    <dbReference type="NCBI Taxonomy" id="72036"/>
    <lineage>
        <taxon>Eukaryota</taxon>
        <taxon>Metazoa</taxon>
        <taxon>Ecdysozoa</taxon>
        <taxon>Arthropoda</taxon>
        <taxon>Crustacea</taxon>
        <taxon>Multicrustacea</taxon>
        <taxon>Hexanauplia</taxon>
        <taxon>Copepoda</taxon>
        <taxon>Siphonostomatoida</taxon>
        <taxon>Caligidae</taxon>
        <taxon>Lepeophtheirus</taxon>
    </lineage>
</organism>